<sequence>MEKPVFCIPPDVEVTIAVIRLVTEEPWVTCLSPSLESVKEKAETLPAGRLVNNATKKKATKIAAKRSFAPWFLIIIRTF</sequence>
<dbReference type="AlphaFoldDB" id="A0A0G1J811"/>
<comment type="caution">
    <text evidence="1">The sequence shown here is derived from an EMBL/GenBank/DDBJ whole genome shotgun (WGS) entry which is preliminary data.</text>
</comment>
<dbReference type="Proteomes" id="UP000034736">
    <property type="component" value="Unassembled WGS sequence"/>
</dbReference>
<name>A0A0G1J811_9BACT</name>
<evidence type="ECO:0000313" key="1">
    <source>
        <dbReference type="EMBL" id="KKT40127.1"/>
    </source>
</evidence>
<accession>A0A0G1J811</accession>
<protein>
    <submittedName>
        <fullName evidence="1">Uncharacterized protein</fullName>
    </submittedName>
</protein>
<dbReference type="EMBL" id="LCHU01000024">
    <property type="protein sequence ID" value="KKT40127.1"/>
    <property type="molecule type" value="Genomic_DNA"/>
</dbReference>
<reference evidence="1 2" key="1">
    <citation type="journal article" date="2015" name="Nature">
        <title>rRNA introns, odd ribosomes, and small enigmatic genomes across a large radiation of phyla.</title>
        <authorList>
            <person name="Brown C.T."/>
            <person name="Hug L.A."/>
            <person name="Thomas B.C."/>
            <person name="Sharon I."/>
            <person name="Castelle C.J."/>
            <person name="Singh A."/>
            <person name="Wilkins M.J."/>
            <person name="Williams K.H."/>
            <person name="Banfield J.F."/>
        </authorList>
    </citation>
    <scope>NUCLEOTIDE SEQUENCE [LARGE SCALE GENOMIC DNA]</scope>
</reference>
<gene>
    <name evidence="1" type="ORF">UW30_C0024G0010</name>
</gene>
<organism evidence="1 2">
    <name type="scientific">Candidatus Giovannonibacteria bacterium GW2011_GWA2_44_13b</name>
    <dbReference type="NCBI Taxonomy" id="1618647"/>
    <lineage>
        <taxon>Bacteria</taxon>
        <taxon>Candidatus Giovannoniibacteriota</taxon>
    </lineage>
</organism>
<proteinExistence type="predicted"/>
<evidence type="ECO:0000313" key="2">
    <source>
        <dbReference type="Proteomes" id="UP000034736"/>
    </source>
</evidence>